<name>A0ABT8F8S3_9BACT</name>
<evidence type="ECO:0000256" key="2">
    <source>
        <dbReference type="SAM" id="SignalP"/>
    </source>
</evidence>
<dbReference type="Gene3D" id="3.40.630.10">
    <property type="entry name" value="Zn peptidases"/>
    <property type="match status" value="1"/>
</dbReference>
<evidence type="ECO:0000313" key="4">
    <source>
        <dbReference type="EMBL" id="MDN4166832.1"/>
    </source>
</evidence>
<evidence type="ECO:0000259" key="3">
    <source>
        <dbReference type="PROSITE" id="PS52035"/>
    </source>
</evidence>
<comment type="caution">
    <text evidence="1">Lacks conserved residue(s) required for the propagation of feature annotation.</text>
</comment>
<dbReference type="InterPro" id="IPR029062">
    <property type="entry name" value="Class_I_gatase-like"/>
</dbReference>
<dbReference type="CDD" id="cd06238">
    <property type="entry name" value="M14-like"/>
    <property type="match status" value="1"/>
</dbReference>
<evidence type="ECO:0000313" key="5">
    <source>
        <dbReference type="Proteomes" id="UP001168552"/>
    </source>
</evidence>
<dbReference type="SMART" id="SM00631">
    <property type="entry name" value="Zn_pept"/>
    <property type="match status" value="1"/>
</dbReference>
<keyword evidence="5" id="KW-1185">Reference proteome</keyword>
<proteinExistence type="inferred from homology"/>
<reference evidence="4" key="1">
    <citation type="submission" date="2023-06" db="EMBL/GenBank/DDBJ databases">
        <title>Cytophagales bacterium Strain LB-30, isolated from soil.</title>
        <authorList>
            <person name="Liu B."/>
        </authorList>
    </citation>
    <scope>NUCLEOTIDE SEQUENCE</scope>
    <source>
        <strain evidence="4">LB-30</strain>
    </source>
</reference>
<feature type="domain" description="Peptidase M14" evidence="3">
    <location>
        <begin position="35"/>
        <end position="360"/>
    </location>
</feature>
<protein>
    <submittedName>
        <fullName evidence="4">M14 family metallopeptidase</fullName>
    </submittedName>
</protein>
<dbReference type="EMBL" id="JAUHJS010000008">
    <property type="protein sequence ID" value="MDN4166832.1"/>
    <property type="molecule type" value="Genomic_DNA"/>
</dbReference>
<accession>A0ABT8F8S3</accession>
<comment type="similarity">
    <text evidence="1">Belongs to the peptidase M14 family.</text>
</comment>
<dbReference type="Gene3D" id="3.40.50.880">
    <property type="match status" value="1"/>
</dbReference>
<sequence>MKKLLFGCLASLSFLSAMAQVKSPEQFLGYALGERFTPHHKVMDYYEHVASETGIVLQNYGQTYEMRPLVLAYVSTSENLKNLEQIRNNNLKRAGLQQGNPEGKEVAVVWLSYNVHGNESVSTEASMQTIYELLTDPAKKVWLENTLVIIDPCINPDGRERYVQWYNRVANQAYNPNPDALEHHEPWPGGRANHYLFDLNRDWAWQTQVESQQRLKEYNRWLPQVHVDFHEQGVDNPYYFAPAAEPLHEQITPWQREFQVTIGKNHAKYFDKEGWLYFTGEVFDLLYPSYGDTYPMYNGSIGMTYEQGGSGRAGLGIITELGDTLSLKDRIAHHYTTGISTVEISAQHAKRLLSEYQQFFKNSSSSPKGKYKSYVIKAENGSDKLKELTTWLDQLGIQYGQAAAGKSAKGFSYQSGGEESFTLSTRDVVINAYQPKSVLVQVLFEPKTQLADSLTYDITAWAVPYAQGLQAYALSEKIGTKAYEAPKVETLDSIQAAYAYVLNWQHHADARFLAELLQMGMIVRYASEPFSLDGRTFGRGSLVITRRGNESFGLKWFALVQETAKKHGRILYAAQTGFVDSGKDFGSESVRIIQAPKVALLAGDGTSSLSFGETWYYFEQELGYTVTVIDTDDFNRVNLSTYDVLILPDGYYGSFANENQLKSLSAWVQAGGKLILIDNALSAFAGKEGFDLSSYQDEEEKKLLEKKEKSYAEQNRLRVYANRERDGIKDFVGGGIFKLRMDNTHPLAFGYSSSYFTLKTNSDRYAYLNDGWNVGTFANAKANVSGFVGARVEERLNNTLVFGVQEKGRGQVIYLGDNPLFRAFWKNGRLLMDNALFFVGQ</sequence>
<feature type="chain" id="PRO_5046902944" evidence="2">
    <location>
        <begin position="20"/>
        <end position="841"/>
    </location>
</feature>
<feature type="signal peptide" evidence="2">
    <location>
        <begin position="1"/>
        <end position="19"/>
    </location>
</feature>
<organism evidence="4 5">
    <name type="scientific">Shiella aurantiaca</name>
    <dbReference type="NCBI Taxonomy" id="3058365"/>
    <lineage>
        <taxon>Bacteria</taxon>
        <taxon>Pseudomonadati</taxon>
        <taxon>Bacteroidota</taxon>
        <taxon>Cytophagia</taxon>
        <taxon>Cytophagales</taxon>
        <taxon>Shiellaceae</taxon>
        <taxon>Shiella</taxon>
    </lineage>
</organism>
<comment type="caution">
    <text evidence="4">The sequence shown here is derived from an EMBL/GenBank/DDBJ whole genome shotgun (WGS) entry which is preliminary data.</text>
</comment>
<gene>
    <name evidence="4" type="ORF">QWY31_15075</name>
</gene>
<dbReference type="CDD" id="cd01653">
    <property type="entry name" value="GATase1"/>
    <property type="match status" value="1"/>
</dbReference>
<dbReference type="SUPFAM" id="SSF53187">
    <property type="entry name" value="Zn-dependent exopeptidases"/>
    <property type="match status" value="1"/>
</dbReference>
<dbReference type="Pfam" id="PF00246">
    <property type="entry name" value="Peptidase_M14"/>
    <property type="match status" value="1"/>
</dbReference>
<dbReference type="Proteomes" id="UP001168552">
    <property type="component" value="Unassembled WGS sequence"/>
</dbReference>
<keyword evidence="2" id="KW-0732">Signal</keyword>
<dbReference type="SUPFAM" id="SSF52317">
    <property type="entry name" value="Class I glutamine amidotransferase-like"/>
    <property type="match status" value="1"/>
</dbReference>
<dbReference type="InterPro" id="IPR000834">
    <property type="entry name" value="Peptidase_M14"/>
</dbReference>
<evidence type="ECO:0000256" key="1">
    <source>
        <dbReference type="PROSITE-ProRule" id="PRU01379"/>
    </source>
</evidence>
<dbReference type="PROSITE" id="PS52035">
    <property type="entry name" value="PEPTIDASE_M14"/>
    <property type="match status" value="1"/>
</dbReference>